<keyword evidence="3" id="KW-1185">Reference proteome</keyword>
<evidence type="ECO:0000313" key="3">
    <source>
        <dbReference type="Proteomes" id="UP000019443"/>
    </source>
</evidence>
<dbReference type="EMBL" id="HG916855">
    <property type="protein sequence ID" value="CDM62962.1"/>
    <property type="molecule type" value="Genomic_DNA"/>
</dbReference>
<geneLocation type="plasmid" evidence="2 3">
    <name>pLPU83d</name>
</geneLocation>
<dbReference type="AlphaFoldDB" id="W6RPK0"/>
<gene>
    <name evidence="2" type="ORF">LPU83_pLPU83d_1592</name>
</gene>
<keyword evidence="2" id="KW-0614">Plasmid</keyword>
<dbReference type="Proteomes" id="UP000019443">
    <property type="component" value="Plasmid pLPU83d"/>
</dbReference>
<dbReference type="HOGENOM" id="CLU_1309305_0_0_5"/>
<protein>
    <submittedName>
        <fullName evidence="2">Uncharacterized protein</fullName>
    </submittedName>
</protein>
<name>W6RPK0_9HYPH</name>
<dbReference type="KEGG" id="rhl:LPU83_pLPU83d_1592"/>
<feature type="region of interest" description="Disordered" evidence="1">
    <location>
        <begin position="91"/>
        <end position="210"/>
    </location>
</feature>
<accession>W6RPK0</accession>
<organism evidence="2 3">
    <name type="scientific">Rhizobium favelukesii</name>
    <dbReference type="NCBI Taxonomy" id="348824"/>
    <lineage>
        <taxon>Bacteria</taxon>
        <taxon>Pseudomonadati</taxon>
        <taxon>Pseudomonadota</taxon>
        <taxon>Alphaproteobacteria</taxon>
        <taxon>Hyphomicrobiales</taxon>
        <taxon>Rhizobiaceae</taxon>
        <taxon>Rhizobium/Agrobacterium group</taxon>
        <taxon>Rhizobium</taxon>
    </lineage>
</organism>
<proteinExistence type="predicted"/>
<feature type="compositionally biased region" description="Basic and acidic residues" evidence="1">
    <location>
        <begin position="132"/>
        <end position="144"/>
    </location>
</feature>
<evidence type="ECO:0000313" key="2">
    <source>
        <dbReference type="EMBL" id="CDM62962.1"/>
    </source>
</evidence>
<reference evidence="2" key="1">
    <citation type="submission" date="2013-11" db="EMBL/GenBank/DDBJ databases">
        <title>Draft genome sequence of the broad-host-range Rhizobium sp. LPU83 strain, a member of the low-genetic diversity Oregon-like Rhizobium sp. group.</title>
        <authorList>
            <person name="Wibberg D."/>
            <person name="Puehler A."/>
            <person name="Schlueter A."/>
        </authorList>
    </citation>
    <scope>NUCLEOTIDE SEQUENCE [LARGE SCALE GENOMIC DNA]</scope>
    <source>
        <strain evidence="2">LPU83</strain>
        <plasmid evidence="2">pLPU83d</plasmid>
    </source>
</reference>
<evidence type="ECO:0000256" key="1">
    <source>
        <dbReference type="SAM" id="MobiDB-lite"/>
    </source>
</evidence>
<sequence>MATPASKSASGDIPARRAMTIMARNEASAPRAIPAIMIGGEGKAKMNTVTVSRPGARGDTEHFRACQRIAGHPLDDEASIAAAPAAMTVRGSLNGRRSERSDPTAIYQPPSVGPTGRTAASIAKKRAQKSRSASDGRDTRRRAPGDFAVIAEGPWTRGSRNKRSGPPMSAVAAPVGARSEKPGTTVASGTTPAHRPAGRLPGANSNKVSD</sequence>